<reference evidence="2" key="1">
    <citation type="submission" date="2020-04" db="EMBL/GenBank/DDBJ databases">
        <authorList>
            <person name="Chiriac C."/>
            <person name="Salcher M."/>
            <person name="Ghai R."/>
            <person name="Kavagutti S V."/>
        </authorList>
    </citation>
    <scope>NUCLEOTIDE SEQUENCE</scope>
</reference>
<feature type="compositionally biased region" description="Polar residues" evidence="1">
    <location>
        <begin position="332"/>
        <end position="342"/>
    </location>
</feature>
<name>A0A6J5KRY8_9CAUD</name>
<gene>
    <name evidence="2" type="ORF">UFOVP48_58</name>
</gene>
<evidence type="ECO:0000256" key="1">
    <source>
        <dbReference type="SAM" id="MobiDB-lite"/>
    </source>
</evidence>
<organism evidence="2">
    <name type="scientific">uncultured Caudovirales phage</name>
    <dbReference type="NCBI Taxonomy" id="2100421"/>
    <lineage>
        <taxon>Viruses</taxon>
        <taxon>Duplodnaviria</taxon>
        <taxon>Heunggongvirae</taxon>
        <taxon>Uroviricota</taxon>
        <taxon>Caudoviricetes</taxon>
        <taxon>Peduoviridae</taxon>
        <taxon>Maltschvirus</taxon>
        <taxon>Maltschvirus maltsch</taxon>
    </lineage>
</organism>
<dbReference type="EMBL" id="LR796172">
    <property type="protein sequence ID" value="CAB4123667.1"/>
    <property type="molecule type" value="Genomic_DNA"/>
</dbReference>
<accession>A0A6J5KRY8</accession>
<feature type="region of interest" description="Disordered" evidence="1">
    <location>
        <begin position="318"/>
        <end position="342"/>
    </location>
</feature>
<evidence type="ECO:0000313" key="2">
    <source>
        <dbReference type="EMBL" id="CAB4123667.1"/>
    </source>
</evidence>
<feature type="region of interest" description="Disordered" evidence="1">
    <location>
        <begin position="349"/>
        <end position="368"/>
    </location>
</feature>
<sequence>MAQAGLGYFKKHPGTAHFDEGGGAGGEGGGGEGGGGEGRGESGDSGESSSAPSYSADSTLANLGLAAIAPTVSPAPTAAEQAAADKATAVSKPGEDAMSAATANAYAKMSPEQMSNMAATLGVPSSYNFNDPGFKEGLIGLGLDAKNLAVNAFNSIPQVALAKNLYGVVSGDVAPMAAVQNVFSTIPQLGLLNAALKFATGQTTVGDTAASMAMSAVAKQLGISPAVAQAALSGDMGEAVKSAAISTVTKDAAKDLGLSPSMIAQIGAETGVTNDLGASIKNAINGITGDTSTGVNQASIANSVNNALASLSPSEAANATAPTDFGGAPSTGMASADNSGTAGTNIAATPAASSGTTTAATPTASSAGTQVAANVPDNVARAGTGFDVGADFDPSWFSHYVAQKSNGLIANPVKIASGGYLDSLLAQPTSVEDLLRTLRK</sequence>
<proteinExistence type="predicted"/>
<feature type="compositionally biased region" description="Gly residues" evidence="1">
    <location>
        <begin position="21"/>
        <end position="37"/>
    </location>
</feature>
<feature type="region of interest" description="Disordered" evidence="1">
    <location>
        <begin position="1"/>
        <end position="56"/>
    </location>
</feature>
<protein>
    <submittedName>
        <fullName evidence="2">Uncharacterized protein</fullName>
    </submittedName>
</protein>